<evidence type="ECO:0000313" key="3">
    <source>
        <dbReference type="Proteomes" id="UP001634394"/>
    </source>
</evidence>
<proteinExistence type="predicted"/>
<reference evidence="2 3" key="1">
    <citation type="submission" date="2024-11" db="EMBL/GenBank/DDBJ databases">
        <title>Chromosome-level genome assembly of the freshwater bivalve Anodonta woodiana.</title>
        <authorList>
            <person name="Chen X."/>
        </authorList>
    </citation>
    <scope>NUCLEOTIDE SEQUENCE [LARGE SCALE GENOMIC DNA]</scope>
    <source>
        <strain evidence="2">MN2024</strain>
        <tissue evidence="2">Gills</tissue>
    </source>
</reference>
<dbReference type="InterPro" id="IPR011333">
    <property type="entry name" value="SKP1/BTB/POZ_sf"/>
</dbReference>
<protein>
    <recommendedName>
        <fullName evidence="1">BTB domain-containing protein</fullName>
    </recommendedName>
</protein>
<dbReference type="InterPro" id="IPR000210">
    <property type="entry name" value="BTB/POZ_dom"/>
</dbReference>
<dbReference type="Proteomes" id="UP001634394">
    <property type="component" value="Unassembled WGS sequence"/>
</dbReference>
<dbReference type="InterPro" id="IPR011705">
    <property type="entry name" value="BACK"/>
</dbReference>
<organism evidence="2 3">
    <name type="scientific">Sinanodonta woodiana</name>
    <name type="common">Chinese pond mussel</name>
    <name type="synonym">Anodonta woodiana</name>
    <dbReference type="NCBI Taxonomy" id="1069815"/>
    <lineage>
        <taxon>Eukaryota</taxon>
        <taxon>Metazoa</taxon>
        <taxon>Spiralia</taxon>
        <taxon>Lophotrochozoa</taxon>
        <taxon>Mollusca</taxon>
        <taxon>Bivalvia</taxon>
        <taxon>Autobranchia</taxon>
        <taxon>Heteroconchia</taxon>
        <taxon>Palaeoheterodonta</taxon>
        <taxon>Unionida</taxon>
        <taxon>Unionoidea</taxon>
        <taxon>Unionidae</taxon>
        <taxon>Unioninae</taxon>
        <taxon>Sinanodonta</taxon>
    </lineage>
</organism>
<dbReference type="Gene3D" id="3.30.710.10">
    <property type="entry name" value="Potassium Channel Kv1.1, Chain A"/>
    <property type="match status" value="1"/>
</dbReference>
<dbReference type="SMART" id="SM00875">
    <property type="entry name" value="BACK"/>
    <property type="match status" value="1"/>
</dbReference>
<dbReference type="PANTHER" id="PTHR45774">
    <property type="entry name" value="BTB/POZ DOMAIN-CONTAINING"/>
    <property type="match status" value="1"/>
</dbReference>
<dbReference type="SUPFAM" id="SSF54695">
    <property type="entry name" value="POZ domain"/>
    <property type="match status" value="1"/>
</dbReference>
<dbReference type="EMBL" id="JBJQND010000014">
    <property type="protein sequence ID" value="KAL3854102.1"/>
    <property type="molecule type" value="Genomic_DNA"/>
</dbReference>
<dbReference type="PROSITE" id="PS50097">
    <property type="entry name" value="BTB"/>
    <property type="match status" value="1"/>
</dbReference>
<dbReference type="Gene3D" id="1.25.40.420">
    <property type="match status" value="1"/>
</dbReference>
<dbReference type="Pfam" id="PF07707">
    <property type="entry name" value="BACK"/>
    <property type="match status" value="1"/>
</dbReference>
<sequence length="454" mass="51527">MCCLHAAATSINNAGEPRVDNNFTVKLSLKGFLECKTKSKMTNFWEAGNTVLGCLEQLCMLDHFADVHFVFPKCQGQGLLPAHRLILAMRSPVFEAMFYGGLSESSHEIRIEDIPMEIFSLLLRYIYTDVADLQDDNVLHVLYAAEKYSLNDLIEKCSHYLELSLCPENACSLFNQTQLYFLEDLGCKCLEYIADNMETVMNSDDFLNLTSDSLDIILPRDDLIFQREVDLFRSVMSWAKNQCEENDVEATPENIRIVLGKKLHLIRFPLLTKTEITEFVAPTRILNQCEMFHIETFLTWPEGDSDVNGFPCRLRVPPELKFALDGDVINFQQMNPGRGYFLRNGVSTLIIRVTHKVTLTKFKIMIIHNVFDISVNDEPVEYSYEDGTISLSKNALLYPNQDNSLEVLAKGTVIAFDGSIPSLTLSNYQTNAKNVTMQITSAASFISEIYCRKS</sequence>
<dbReference type="AlphaFoldDB" id="A0ABD3UXB7"/>
<accession>A0ABD3UXB7</accession>
<dbReference type="Pfam" id="PF00651">
    <property type="entry name" value="BTB"/>
    <property type="match status" value="1"/>
</dbReference>
<feature type="domain" description="BTB" evidence="1">
    <location>
        <begin position="65"/>
        <end position="135"/>
    </location>
</feature>
<comment type="caution">
    <text evidence="2">The sequence shown here is derived from an EMBL/GenBank/DDBJ whole genome shotgun (WGS) entry which is preliminary data.</text>
</comment>
<gene>
    <name evidence="2" type="ORF">ACJMK2_013381</name>
</gene>
<evidence type="ECO:0000259" key="1">
    <source>
        <dbReference type="PROSITE" id="PS50097"/>
    </source>
</evidence>
<dbReference type="PANTHER" id="PTHR45774:SF3">
    <property type="entry name" value="BTB (POZ) DOMAIN-CONTAINING 2B-RELATED"/>
    <property type="match status" value="1"/>
</dbReference>
<name>A0ABD3UXB7_SINWO</name>
<keyword evidence="3" id="KW-1185">Reference proteome</keyword>
<dbReference type="SMART" id="SM00225">
    <property type="entry name" value="BTB"/>
    <property type="match status" value="1"/>
</dbReference>
<evidence type="ECO:0000313" key="2">
    <source>
        <dbReference type="EMBL" id="KAL3854102.1"/>
    </source>
</evidence>